<dbReference type="KEGG" id="ngr:NAEGRDRAFT_73089"/>
<evidence type="ECO:0000256" key="1">
    <source>
        <dbReference type="ARBA" id="ARBA00006586"/>
    </source>
</evidence>
<dbReference type="Proteomes" id="UP000006671">
    <property type="component" value="Unassembled WGS sequence"/>
</dbReference>
<dbReference type="OMA" id="ISCANQK"/>
<sequence length="1016" mass="115869">MASSPEIVEVVDSSSTIDNSEQKSSLIPSTDHNSWLTPVSINQLLHKAQQEKEEEENKEENTDPKKKKKKIRWYHTKCFIYFAAIILAAISILTIIISYVLFVRHNHLLFVCNSAEFIVVSFFEVIILICAAIVAFKLNEWYKQHHSEVAESDEDLKLKYSDNLARDKLIMKFQNTSVVISLCLLTIFTLIYLALFVILLYGISKTTPSLSGVEYYTPIQHETVIEKEKTSGVFHIHAKTDYELFFAQGVVTAKERLFQMEIMRRMGRGTLSALIGEDALELDKWSRTLGLLRNSKNHLQDLDYRANLTLTAFFDGVNSYLKTNPKMPPEYWLIFNKKTIHKFEVVDALVFWKLAALDISTNIFMEKVRFNSLRKNNTLAHTMEFYPTYPRSWPEQFKKTDLNIQATQEEIDALEERFTNNFGAFMPKNEQSDNDNNNDGDGDIVPEDPEDPIVQEGFTRKLRKIKKNHPAVYNSIESFFNKKSHESYFASNAWAVHGSKTKNGKPILANDPHMKLTAPLPFIMFHLVSEESGLDTIGATYPLIPGIVIGRNKNSSWAITSSGSDVQDLFVLDQISDSTYVVNGTEHDYVTHQEEIHFDNTQSVTIHVKDSIYGPVVNTLLGWEDIQEVVALSWTGIKDNDTSLNAVIGIMYQNNWPQFHENMRHLVSPPMNYIYTDAENICSLVAGMVPIRKYGHTGLFPVSGNGTFDYEGYVPYEKMPYVCNPERKFVVAANARIEPPGYPYYLGADVGTKYRLERIEDLLSSNKTFNITNMVDIQLDTYSKLFFDLKPFISKLKNTSLTFQEEVIRKDLEKWDGYLILGSKQASLFEMFHTKLWNMSYADLGVENSNIIYIKNALNKTGRCSPNLPKTCMSYAVSAFKQSIADLKVLSKSTEIPSWGVGIHSTTYFHPVFHSYAFSCACDKRHYVPGGTDTINFSRVTETNLDSSHGVAFRQITSMSDADGDLFITPLGQSANWLDYDYHSNLQIFAEGRYHSLKRKNYKVTSTLTLKPKVSQ</sequence>
<dbReference type="InterPro" id="IPR043146">
    <property type="entry name" value="Penicillin_amidase_N_B-knob"/>
</dbReference>
<dbReference type="SUPFAM" id="SSF56235">
    <property type="entry name" value="N-terminal nucleophile aminohydrolases (Ntn hydrolases)"/>
    <property type="match status" value="1"/>
</dbReference>
<dbReference type="InterPro" id="IPR029055">
    <property type="entry name" value="Ntn_hydrolases_N"/>
</dbReference>
<dbReference type="Pfam" id="PF01804">
    <property type="entry name" value="Penicil_amidase"/>
    <property type="match status" value="1"/>
</dbReference>
<evidence type="ECO:0000313" key="7">
    <source>
        <dbReference type="Proteomes" id="UP000006671"/>
    </source>
</evidence>
<feature type="region of interest" description="Disordered" evidence="4">
    <location>
        <begin position="1"/>
        <end position="34"/>
    </location>
</feature>
<keyword evidence="5" id="KW-1133">Transmembrane helix</keyword>
<keyword evidence="7" id="KW-1185">Reference proteome</keyword>
<evidence type="ECO:0000313" key="6">
    <source>
        <dbReference type="EMBL" id="EFC39075.1"/>
    </source>
</evidence>
<protein>
    <submittedName>
        <fullName evidence="6">Predicted protein</fullName>
    </submittedName>
</protein>
<dbReference type="Gene3D" id="3.60.20.10">
    <property type="entry name" value="Glutamine Phosphoribosylpyrophosphate, subunit 1, domain 1"/>
    <property type="match status" value="1"/>
</dbReference>
<dbReference type="InterPro" id="IPR023343">
    <property type="entry name" value="Penicillin_amidase_dom1"/>
</dbReference>
<dbReference type="Gene3D" id="1.10.1400.10">
    <property type="match status" value="1"/>
</dbReference>
<keyword evidence="3" id="KW-0865">Zymogen</keyword>
<reference evidence="6 7" key="1">
    <citation type="journal article" date="2010" name="Cell">
        <title>The genome of Naegleria gruberi illuminates early eukaryotic versatility.</title>
        <authorList>
            <person name="Fritz-Laylin L.K."/>
            <person name="Prochnik S.E."/>
            <person name="Ginger M.L."/>
            <person name="Dacks J.B."/>
            <person name="Carpenter M.L."/>
            <person name="Field M.C."/>
            <person name="Kuo A."/>
            <person name="Paredez A."/>
            <person name="Chapman J."/>
            <person name="Pham J."/>
            <person name="Shu S."/>
            <person name="Neupane R."/>
            <person name="Cipriano M."/>
            <person name="Mancuso J."/>
            <person name="Tu H."/>
            <person name="Salamov A."/>
            <person name="Lindquist E."/>
            <person name="Shapiro H."/>
            <person name="Lucas S."/>
            <person name="Grigoriev I.V."/>
            <person name="Cande W.Z."/>
            <person name="Fulton C."/>
            <person name="Rokhsar D.S."/>
            <person name="Dawson S.C."/>
        </authorList>
    </citation>
    <scope>NUCLEOTIDE SEQUENCE [LARGE SCALE GENOMIC DNA]</scope>
    <source>
        <strain evidence="6 7">NEG-M</strain>
    </source>
</reference>
<dbReference type="GeneID" id="8858176"/>
<dbReference type="CDD" id="cd03747">
    <property type="entry name" value="Ntn_PGA_like"/>
    <property type="match status" value="1"/>
</dbReference>
<feature type="transmembrane region" description="Helical" evidence="5">
    <location>
        <begin position="108"/>
        <end position="136"/>
    </location>
</feature>
<evidence type="ECO:0000256" key="3">
    <source>
        <dbReference type="ARBA" id="ARBA00023145"/>
    </source>
</evidence>
<dbReference type="PANTHER" id="PTHR34218">
    <property type="entry name" value="PEPTIDASE S45 PENICILLIN AMIDASE"/>
    <property type="match status" value="1"/>
</dbReference>
<dbReference type="VEuPathDB" id="AmoebaDB:NAEGRDRAFT_73089"/>
<feature type="region of interest" description="Disordered" evidence="4">
    <location>
        <begin position="424"/>
        <end position="452"/>
    </location>
</feature>
<name>D2VVP2_NAEGR</name>
<feature type="transmembrane region" description="Helical" evidence="5">
    <location>
        <begin position="178"/>
        <end position="203"/>
    </location>
</feature>
<dbReference type="AlphaFoldDB" id="D2VVP2"/>
<dbReference type="eggNOG" id="ENOG502S0YK">
    <property type="taxonomic scope" value="Eukaryota"/>
</dbReference>
<dbReference type="Gene3D" id="1.10.439.10">
    <property type="entry name" value="Penicillin Amidohydrolase, domain 1"/>
    <property type="match status" value="1"/>
</dbReference>
<dbReference type="InterPro" id="IPR002692">
    <property type="entry name" value="S45"/>
</dbReference>
<dbReference type="InterPro" id="IPR043147">
    <property type="entry name" value="Penicillin_amidase_A-knob"/>
</dbReference>
<evidence type="ECO:0000256" key="2">
    <source>
        <dbReference type="ARBA" id="ARBA00022801"/>
    </source>
</evidence>
<dbReference type="GO" id="GO:0017000">
    <property type="term" value="P:antibiotic biosynthetic process"/>
    <property type="evidence" value="ECO:0007669"/>
    <property type="project" value="InterPro"/>
</dbReference>
<dbReference type="MEROPS" id="S45.003"/>
<feature type="compositionally biased region" description="Polar residues" evidence="4">
    <location>
        <begin position="12"/>
        <end position="34"/>
    </location>
</feature>
<accession>D2VVP2</accession>
<gene>
    <name evidence="6" type="ORF">NAEGRDRAFT_73089</name>
</gene>
<feature type="compositionally biased region" description="Acidic residues" evidence="4">
    <location>
        <begin position="432"/>
        <end position="452"/>
    </location>
</feature>
<dbReference type="EMBL" id="GG738902">
    <property type="protein sequence ID" value="EFC39075.1"/>
    <property type="molecule type" value="Genomic_DNA"/>
</dbReference>
<comment type="similarity">
    <text evidence="1">Belongs to the peptidase S45 family.</text>
</comment>
<keyword evidence="2" id="KW-0378">Hydrolase</keyword>
<keyword evidence="5" id="KW-0472">Membrane</keyword>
<dbReference type="OrthoDB" id="330152at2759"/>
<evidence type="ECO:0000256" key="4">
    <source>
        <dbReference type="SAM" id="MobiDB-lite"/>
    </source>
</evidence>
<dbReference type="GO" id="GO:0016811">
    <property type="term" value="F:hydrolase activity, acting on carbon-nitrogen (but not peptide) bonds, in linear amides"/>
    <property type="evidence" value="ECO:0007669"/>
    <property type="project" value="InterPro"/>
</dbReference>
<dbReference type="PANTHER" id="PTHR34218:SF4">
    <property type="entry name" value="ACYL-HOMOSERINE LACTONE ACYLASE QUIP"/>
    <property type="match status" value="1"/>
</dbReference>
<dbReference type="Gene3D" id="2.30.120.10">
    <property type="match status" value="1"/>
</dbReference>
<dbReference type="RefSeq" id="XP_002671819.1">
    <property type="nucleotide sequence ID" value="XM_002671773.1"/>
</dbReference>
<keyword evidence="5" id="KW-0812">Transmembrane</keyword>
<organism evidence="7">
    <name type="scientific">Naegleria gruberi</name>
    <name type="common">Amoeba</name>
    <dbReference type="NCBI Taxonomy" id="5762"/>
    <lineage>
        <taxon>Eukaryota</taxon>
        <taxon>Discoba</taxon>
        <taxon>Heterolobosea</taxon>
        <taxon>Tetramitia</taxon>
        <taxon>Eutetramitia</taxon>
        <taxon>Vahlkampfiidae</taxon>
        <taxon>Naegleria</taxon>
    </lineage>
</organism>
<feature type="transmembrane region" description="Helical" evidence="5">
    <location>
        <begin position="78"/>
        <end position="102"/>
    </location>
</feature>
<proteinExistence type="inferred from homology"/>
<evidence type="ECO:0000256" key="5">
    <source>
        <dbReference type="SAM" id="Phobius"/>
    </source>
</evidence>
<dbReference type="InParanoid" id="D2VVP2"/>